<name>A0A8W8L6I4_MAGGI</name>
<dbReference type="EnsemblMetazoa" id="G26839.1">
    <property type="protein sequence ID" value="G26839.1:cds"/>
    <property type="gene ID" value="G26839"/>
</dbReference>
<feature type="transmembrane region" description="Helical" evidence="1">
    <location>
        <begin position="122"/>
        <end position="144"/>
    </location>
</feature>
<evidence type="ECO:0000313" key="2">
    <source>
        <dbReference type="EnsemblMetazoa" id="G26839.1:cds"/>
    </source>
</evidence>
<reference evidence="2" key="1">
    <citation type="submission" date="2022-08" db="UniProtKB">
        <authorList>
            <consortium name="EnsemblMetazoa"/>
        </authorList>
    </citation>
    <scope>IDENTIFICATION</scope>
    <source>
        <strain evidence="2">05x7-T-G4-1.051#20</strain>
    </source>
</reference>
<evidence type="ECO:0000313" key="3">
    <source>
        <dbReference type="Proteomes" id="UP000005408"/>
    </source>
</evidence>
<dbReference type="AlphaFoldDB" id="A0A8W8L6I4"/>
<dbReference type="OrthoDB" id="18487at2759"/>
<keyword evidence="1" id="KW-0812">Transmembrane</keyword>
<dbReference type="Gene3D" id="2.170.300.10">
    <property type="entry name" value="Tie2 ligand-binding domain superfamily"/>
    <property type="match status" value="1"/>
</dbReference>
<dbReference type="Proteomes" id="UP000005408">
    <property type="component" value="Unassembled WGS sequence"/>
</dbReference>
<sequence>MCEGKKPSTKDGITYTCCYDNYYNGSTCVGCLAGFYGTDCLKPCDVTFYGEQCSKTCNCSTQHICHHIHGCIFEYSGSSEIPTTGYESTSTDHTPTNSKPPLPALTSTSPATDIQFPLQTNIFIFAIGSVMALFLGMIVVQLCIKLRIKGRKYTQQISVKRKPVREEETYNEINESIIGIGEDSCNEQRHFGRYSELQERNQLTGVPYDKMKTQAHYQEINNSLVELFCNSDSSNSDASYLNPKTNENHSYVDVMESSTAICGITIQDSNVNSSNDSSNVSSLYLQPVHIIEKGETILHSDIIYDNDDECFGVLHETIF</sequence>
<accession>A0A8W8L6I4</accession>
<protein>
    <recommendedName>
        <fullName evidence="4">MEGF10_11</fullName>
    </recommendedName>
</protein>
<organism evidence="2 3">
    <name type="scientific">Magallana gigas</name>
    <name type="common">Pacific oyster</name>
    <name type="synonym">Crassostrea gigas</name>
    <dbReference type="NCBI Taxonomy" id="29159"/>
    <lineage>
        <taxon>Eukaryota</taxon>
        <taxon>Metazoa</taxon>
        <taxon>Spiralia</taxon>
        <taxon>Lophotrochozoa</taxon>
        <taxon>Mollusca</taxon>
        <taxon>Bivalvia</taxon>
        <taxon>Autobranchia</taxon>
        <taxon>Pteriomorphia</taxon>
        <taxon>Ostreida</taxon>
        <taxon>Ostreoidea</taxon>
        <taxon>Ostreidae</taxon>
        <taxon>Magallana</taxon>
    </lineage>
</organism>
<evidence type="ECO:0000256" key="1">
    <source>
        <dbReference type="SAM" id="Phobius"/>
    </source>
</evidence>
<keyword evidence="3" id="KW-1185">Reference proteome</keyword>
<proteinExistence type="predicted"/>
<keyword evidence="1" id="KW-1133">Transmembrane helix</keyword>
<keyword evidence="1" id="KW-0472">Membrane</keyword>
<evidence type="ECO:0008006" key="4">
    <source>
        <dbReference type="Google" id="ProtNLM"/>
    </source>
</evidence>